<evidence type="ECO:0000256" key="1">
    <source>
        <dbReference type="ARBA" id="ARBA00010641"/>
    </source>
</evidence>
<gene>
    <name evidence="8" type="primary">sigL_3</name>
    <name evidence="8" type="ORF">Poly30_13420</name>
</gene>
<evidence type="ECO:0000256" key="3">
    <source>
        <dbReference type="ARBA" id="ARBA00023082"/>
    </source>
</evidence>
<dbReference type="Gene3D" id="1.10.1740.10">
    <property type="match status" value="1"/>
</dbReference>
<evidence type="ECO:0000256" key="2">
    <source>
        <dbReference type="ARBA" id="ARBA00023015"/>
    </source>
</evidence>
<dbReference type="InterPro" id="IPR036388">
    <property type="entry name" value="WH-like_DNA-bd_sf"/>
</dbReference>
<evidence type="ECO:0000259" key="7">
    <source>
        <dbReference type="Pfam" id="PF08281"/>
    </source>
</evidence>
<dbReference type="Pfam" id="PF08281">
    <property type="entry name" value="Sigma70_r4_2"/>
    <property type="match status" value="1"/>
</dbReference>
<dbReference type="SUPFAM" id="SSF88946">
    <property type="entry name" value="Sigma2 domain of RNA polymerase sigma factors"/>
    <property type="match status" value="1"/>
</dbReference>
<sequence length="1084" mass="117773">MPHSHRDSRSLSTESTSGSSSALSIALEHADWLRGLAGQLVLDGAEAEDVYQETLLAARTARRPVHVGWKPWLAGVARNVARTRRRGQRRARARESEAAEQRTPARSALEDAALLEQQRALLAAVERLPENQRRAILARFYDGQPPREIARVEGVPVATIDSRMQRALAALRADLDEAYGDRSTWATMLLPLASLSPKSPLGAGGIALAALAGVAAVAGLMWTGPLIGARTGAASPTIEVLTVALDPPTSSLREETESTPAEISPPEAEERSSRARRLPVSPREFRVSVLDDGQAIVGAEVFHGSTEDLKAEASISPTVRQTLWNAGQRAITGPDGSVMIQGTPPIVLEASSELGAGYGWIEGGARGATIELTPARRLTVEVRGSDGAVLAAEEAAETRVVAFHSYRPPQKASRDATEVLDYYDRERIGIDESLQVRDGEVYFQNAWLGRSTDEHPFDTSVWNRIAIDAVGIDIPGACEFEPEAVSTDRFRPFKRKAGGEVRKLRLPPLGSLRFVAIDSQGQLSALNGTLSLRFKKPVGDSDFPRSYTAEVREGVADFPRFVTGSRPFRYTLSSETSGLQIQGDATGPELVGQRRVVTVRHGGGPVVTARVVDPNGRPMAQRRVSLEFFDRRRGRTLMQGMVHCTSSDDGAVRFEIPEEHRHRRCFAIHVRESEFVGVPEALYLWDLPDDAVTPAMDLGDVTLKFLESAVLRGVVVDVVGQPVPDVHVVAFVPGYECIEARSDHNGSFVLQALQAENLCFETSKRDGSLLTQVHPLEPSAWEKPVRLVVSSGATFIASIDESGFVDDLAAVHGFLKSESDPDVHAFLQRTPEGSWEAHAVSPGRYRLFVRLNGNVPLIEVPGIEIPAAGRVSDPRVDALRLRDHIRALNVTWEGLPKRAVPRLEVRSLDPRPSVSGLLKTDIHSTNGEAVFLVPTRLPASARFHVYDGRAVYFSDVAQLEGELHLTFPDSLRVRAVLVGVPSEGYRYELVGEEGTPVGGAQVRVPAADPRADPAADLELEFPAEGRYRLQRDKIQEPVSMGGGLMNVGASHPESIGALLEVRAGETLRIRFTEPAEKSGSGVTR</sequence>
<feature type="domain" description="RNA polymerase sigma factor 70 region 4 type 2" evidence="7">
    <location>
        <begin position="119"/>
        <end position="171"/>
    </location>
</feature>
<feature type="region of interest" description="Disordered" evidence="5">
    <location>
        <begin position="1"/>
        <end position="20"/>
    </location>
</feature>
<organism evidence="8 9">
    <name type="scientific">Saltatorellus ferox</name>
    <dbReference type="NCBI Taxonomy" id="2528018"/>
    <lineage>
        <taxon>Bacteria</taxon>
        <taxon>Pseudomonadati</taxon>
        <taxon>Planctomycetota</taxon>
        <taxon>Planctomycetia</taxon>
        <taxon>Planctomycetia incertae sedis</taxon>
        <taxon>Saltatorellus</taxon>
    </lineage>
</organism>
<dbReference type="Proteomes" id="UP000320390">
    <property type="component" value="Chromosome"/>
</dbReference>
<dbReference type="Pfam" id="PF04542">
    <property type="entry name" value="Sigma70_r2"/>
    <property type="match status" value="1"/>
</dbReference>
<keyword evidence="4" id="KW-0804">Transcription</keyword>
<reference evidence="8 9" key="1">
    <citation type="submission" date="2019-02" db="EMBL/GenBank/DDBJ databases">
        <title>Deep-cultivation of Planctomycetes and their phenomic and genomic characterization uncovers novel biology.</title>
        <authorList>
            <person name="Wiegand S."/>
            <person name="Jogler M."/>
            <person name="Boedeker C."/>
            <person name="Pinto D."/>
            <person name="Vollmers J."/>
            <person name="Rivas-Marin E."/>
            <person name="Kohn T."/>
            <person name="Peeters S.H."/>
            <person name="Heuer A."/>
            <person name="Rast P."/>
            <person name="Oberbeckmann S."/>
            <person name="Bunk B."/>
            <person name="Jeske O."/>
            <person name="Meyerdierks A."/>
            <person name="Storesund J.E."/>
            <person name="Kallscheuer N."/>
            <person name="Luecker S."/>
            <person name="Lage O.M."/>
            <person name="Pohl T."/>
            <person name="Merkel B.J."/>
            <person name="Hornburger P."/>
            <person name="Mueller R.-W."/>
            <person name="Bruemmer F."/>
            <person name="Labrenz M."/>
            <person name="Spormann A.M."/>
            <person name="Op den Camp H."/>
            <person name="Overmann J."/>
            <person name="Amann R."/>
            <person name="Jetten M.S.M."/>
            <person name="Mascher T."/>
            <person name="Medema M.H."/>
            <person name="Devos D.P."/>
            <person name="Kaster A.-K."/>
            <person name="Ovreas L."/>
            <person name="Rohde M."/>
            <person name="Galperin M.Y."/>
            <person name="Jogler C."/>
        </authorList>
    </citation>
    <scope>NUCLEOTIDE SEQUENCE [LARGE SCALE GENOMIC DNA]</scope>
    <source>
        <strain evidence="8 9">Poly30</strain>
    </source>
</reference>
<dbReference type="InterPro" id="IPR013324">
    <property type="entry name" value="RNA_pol_sigma_r3/r4-like"/>
</dbReference>
<evidence type="ECO:0000313" key="9">
    <source>
        <dbReference type="Proteomes" id="UP000320390"/>
    </source>
</evidence>
<keyword evidence="2" id="KW-0805">Transcription regulation</keyword>
<dbReference type="Gene3D" id="1.10.10.10">
    <property type="entry name" value="Winged helix-like DNA-binding domain superfamily/Winged helix DNA-binding domain"/>
    <property type="match status" value="1"/>
</dbReference>
<protein>
    <submittedName>
        <fullName evidence="8">ECF RNA polymerase sigma factor SigL</fullName>
    </submittedName>
</protein>
<dbReference type="InterPro" id="IPR008969">
    <property type="entry name" value="CarboxyPept-like_regulatory"/>
</dbReference>
<evidence type="ECO:0000259" key="6">
    <source>
        <dbReference type="Pfam" id="PF04542"/>
    </source>
</evidence>
<keyword evidence="3" id="KW-0731">Sigma factor</keyword>
<dbReference type="NCBIfam" id="TIGR02937">
    <property type="entry name" value="sigma70-ECF"/>
    <property type="match status" value="1"/>
</dbReference>
<dbReference type="EMBL" id="CP036434">
    <property type="protein sequence ID" value="QDV05839.1"/>
    <property type="molecule type" value="Genomic_DNA"/>
</dbReference>
<dbReference type="InterPro" id="IPR039425">
    <property type="entry name" value="RNA_pol_sigma-70-like"/>
</dbReference>
<accession>A0A518EP30</accession>
<dbReference type="CDD" id="cd06171">
    <property type="entry name" value="Sigma70_r4"/>
    <property type="match status" value="1"/>
</dbReference>
<dbReference type="AlphaFoldDB" id="A0A518EP30"/>
<dbReference type="PANTHER" id="PTHR43133:SF25">
    <property type="entry name" value="RNA POLYMERASE SIGMA FACTOR RFAY-RELATED"/>
    <property type="match status" value="1"/>
</dbReference>
<dbReference type="GO" id="GO:0016987">
    <property type="term" value="F:sigma factor activity"/>
    <property type="evidence" value="ECO:0007669"/>
    <property type="project" value="UniProtKB-KW"/>
</dbReference>
<dbReference type="InterPro" id="IPR007627">
    <property type="entry name" value="RNA_pol_sigma70_r2"/>
</dbReference>
<name>A0A518EP30_9BACT</name>
<dbReference type="GO" id="GO:0003677">
    <property type="term" value="F:DNA binding"/>
    <property type="evidence" value="ECO:0007669"/>
    <property type="project" value="InterPro"/>
</dbReference>
<feature type="region of interest" description="Disordered" evidence="5">
    <location>
        <begin position="245"/>
        <end position="277"/>
    </location>
</feature>
<feature type="compositionally biased region" description="Low complexity" evidence="5">
    <location>
        <begin position="10"/>
        <end position="20"/>
    </location>
</feature>
<evidence type="ECO:0000313" key="8">
    <source>
        <dbReference type="EMBL" id="QDV05839.1"/>
    </source>
</evidence>
<feature type="region of interest" description="Disordered" evidence="5">
    <location>
        <begin position="83"/>
        <end position="105"/>
    </location>
</feature>
<dbReference type="PANTHER" id="PTHR43133">
    <property type="entry name" value="RNA POLYMERASE ECF-TYPE SIGMA FACTO"/>
    <property type="match status" value="1"/>
</dbReference>
<feature type="compositionally biased region" description="Basic residues" evidence="5">
    <location>
        <begin position="83"/>
        <end position="92"/>
    </location>
</feature>
<dbReference type="SUPFAM" id="SSF88659">
    <property type="entry name" value="Sigma3 and sigma4 domains of RNA polymerase sigma factors"/>
    <property type="match status" value="1"/>
</dbReference>
<evidence type="ECO:0000256" key="4">
    <source>
        <dbReference type="ARBA" id="ARBA00023163"/>
    </source>
</evidence>
<dbReference type="SUPFAM" id="SSF49464">
    <property type="entry name" value="Carboxypeptidase regulatory domain-like"/>
    <property type="match status" value="1"/>
</dbReference>
<dbReference type="InterPro" id="IPR014284">
    <property type="entry name" value="RNA_pol_sigma-70_dom"/>
</dbReference>
<proteinExistence type="inferred from homology"/>
<keyword evidence="9" id="KW-1185">Reference proteome</keyword>
<dbReference type="GO" id="GO:0006352">
    <property type="term" value="P:DNA-templated transcription initiation"/>
    <property type="evidence" value="ECO:0007669"/>
    <property type="project" value="InterPro"/>
</dbReference>
<evidence type="ECO:0000256" key="5">
    <source>
        <dbReference type="SAM" id="MobiDB-lite"/>
    </source>
</evidence>
<dbReference type="OrthoDB" id="9797134at2"/>
<comment type="similarity">
    <text evidence="1">Belongs to the sigma-70 factor family. ECF subfamily.</text>
</comment>
<dbReference type="InterPro" id="IPR013249">
    <property type="entry name" value="RNA_pol_sigma70_r4_t2"/>
</dbReference>
<dbReference type="InterPro" id="IPR013325">
    <property type="entry name" value="RNA_pol_sigma_r2"/>
</dbReference>
<feature type="domain" description="RNA polymerase sigma-70 region 2" evidence="6">
    <location>
        <begin position="28"/>
        <end position="90"/>
    </location>
</feature>